<protein>
    <submittedName>
        <fullName evidence="3">VanZ like family protein</fullName>
    </submittedName>
</protein>
<accession>A0A1G6RFL4</accession>
<keyword evidence="1" id="KW-0472">Membrane</keyword>
<dbReference type="AlphaFoldDB" id="A0A1G6RFL4"/>
<dbReference type="InterPro" id="IPR006976">
    <property type="entry name" value="VanZ-like"/>
</dbReference>
<dbReference type="Proteomes" id="UP000199060">
    <property type="component" value="Unassembled WGS sequence"/>
</dbReference>
<evidence type="ECO:0000313" key="3">
    <source>
        <dbReference type="EMBL" id="SDD02815.1"/>
    </source>
</evidence>
<reference evidence="4" key="1">
    <citation type="submission" date="2016-10" db="EMBL/GenBank/DDBJ databases">
        <authorList>
            <person name="Varghese N."/>
            <person name="Submissions S."/>
        </authorList>
    </citation>
    <scope>NUCLEOTIDE SEQUENCE [LARGE SCALE GENOMIC DNA]</scope>
    <source>
        <strain evidence="4">DSM 23095</strain>
    </source>
</reference>
<sequence length="106" mass="12175">MLTPGDRFPEVDAFDYQDKLIHIASFCLLAYLWAGVFKKKSIKQWSPKAWITFLLFGFSPAVAFEYGQLYIPNRSFDEYDLIANLLGAILGILGYFKMPHSISHLH</sequence>
<name>A0A1G6RFL4_9BACT</name>
<feature type="transmembrane region" description="Helical" evidence="1">
    <location>
        <begin position="49"/>
        <end position="69"/>
    </location>
</feature>
<dbReference type="EMBL" id="FNAC01000012">
    <property type="protein sequence ID" value="SDD02815.1"/>
    <property type="molecule type" value="Genomic_DNA"/>
</dbReference>
<evidence type="ECO:0000313" key="4">
    <source>
        <dbReference type="Proteomes" id="UP000199060"/>
    </source>
</evidence>
<dbReference type="PANTHER" id="PTHR28008:SF1">
    <property type="entry name" value="DOMAIN PROTEIN, PUTATIVE (AFU_ORTHOLOGUE AFUA_3G10980)-RELATED"/>
    <property type="match status" value="1"/>
</dbReference>
<keyword evidence="1" id="KW-0812">Transmembrane</keyword>
<dbReference type="Pfam" id="PF04892">
    <property type="entry name" value="VanZ"/>
    <property type="match status" value="1"/>
</dbReference>
<gene>
    <name evidence="3" type="ORF">SAMN04488104_101277</name>
</gene>
<feature type="domain" description="VanZ-like" evidence="2">
    <location>
        <begin position="20"/>
        <end position="96"/>
    </location>
</feature>
<keyword evidence="1" id="KW-1133">Transmembrane helix</keyword>
<evidence type="ECO:0000259" key="2">
    <source>
        <dbReference type="Pfam" id="PF04892"/>
    </source>
</evidence>
<proteinExistence type="predicted"/>
<dbReference type="NCBIfam" id="NF037970">
    <property type="entry name" value="vanZ_1"/>
    <property type="match status" value="1"/>
</dbReference>
<dbReference type="STRING" id="686796.SAMN04488104_101277"/>
<dbReference type="PANTHER" id="PTHR28008">
    <property type="entry name" value="DOMAIN PROTEIN, PUTATIVE (AFU_ORTHOLOGUE AFUA_3G10980)-RELATED"/>
    <property type="match status" value="1"/>
</dbReference>
<evidence type="ECO:0000256" key="1">
    <source>
        <dbReference type="SAM" id="Phobius"/>
    </source>
</evidence>
<organism evidence="3 4">
    <name type="scientific">Algoriphagus faecimaris</name>
    <dbReference type="NCBI Taxonomy" id="686796"/>
    <lineage>
        <taxon>Bacteria</taxon>
        <taxon>Pseudomonadati</taxon>
        <taxon>Bacteroidota</taxon>
        <taxon>Cytophagia</taxon>
        <taxon>Cytophagales</taxon>
        <taxon>Cyclobacteriaceae</taxon>
        <taxon>Algoriphagus</taxon>
    </lineage>
</organism>
<keyword evidence="4" id="KW-1185">Reference proteome</keyword>
<feature type="transmembrane region" description="Helical" evidence="1">
    <location>
        <begin position="20"/>
        <end position="37"/>
    </location>
</feature>
<feature type="transmembrane region" description="Helical" evidence="1">
    <location>
        <begin position="81"/>
        <end position="98"/>
    </location>
</feature>